<evidence type="ECO:0000313" key="8">
    <source>
        <dbReference type="Proteomes" id="UP000595512"/>
    </source>
</evidence>
<evidence type="ECO:0000256" key="1">
    <source>
        <dbReference type="ARBA" id="ARBA00004496"/>
    </source>
</evidence>
<comment type="catalytic activity">
    <reaction evidence="6">
        <text>Endonucleolytic cleavage at apurinic or apyrimidinic sites to products with a 5'-phosphate.</text>
        <dbReference type="EC" id="3.1.21.7"/>
    </reaction>
</comment>
<dbReference type="AlphaFoldDB" id="A0AB37HCI2"/>
<feature type="site" description="Interaction with target DNA" evidence="6">
    <location>
        <position position="78"/>
    </location>
</feature>
<evidence type="ECO:0000256" key="2">
    <source>
        <dbReference type="ARBA" id="ARBA00022490"/>
    </source>
</evidence>
<proteinExistence type="inferred from homology"/>
<dbReference type="Gene3D" id="3.30.2170.10">
    <property type="entry name" value="archaeoglobus fulgidus dsm 4304 superfamily"/>
    <property type="match status" value="1"/>
</dbReference>
<dbReference type="GO" id="GO:0000287">
    <property type="term" value="F:magnesium ion binding"/>
    <property type="evidence" value="ECO:0007669"/>
    <property type="project" value="UniProtKB-UniRule"/>
</dbReference>
<comment type="function">
    <text evidence="6">DNA repair enzyme involved in the repair of deaminated bases. Selectively cleaves double-stranded DNA at the second phosphodiester bond 3' to a deoxyinosine leaving behind the intact lesion on the nicked DNA.</text>
</comment>
<keyword evidence="3 6" id="KW-0540">Nuclease</keyword>
<keyword evidence="6" id="KW-0479">Metal-binding</keyword>
<name>A0AB37HCI2_9BACI</name>
<dbReference type="PANTHER" id="PTHR28511:SF1">
    <property type="entry name" value="ENDONUCLEASE V"/>
    <property type="match status" value="1"/>
</dbReference>
<protein>
    <recommendedName>
        <fullName evidence="6">Endonuclease V</fullName>
        <ecNumber evidence="6">3.1.21.7</ecNumber>
    </recommendedName>
    <alternativeName>
        <fullName evidence="6">Deoxyinosine 3'endonuclease</fullName>
    </alternativeName>
    <alternativeName>
        <fullName evidence="6">Deoxyribonuclease V</fullName>
        <shortName evidence="6">DNase V</shortName>
    </alternativeName>
</protein>
<dbReference type="GeneID" id="62500642"/>
<organism evidence="7 8">
    <name type="scientific">Heyndrickxia sporothermodurans</name>
    <dbReference type="NCBI Taxonomy" id="46224"/>
    <lineage>
        <taxon>Bacteria</taxon>
        <taxon>Bacillati</taxon>
        <taxon>Bacillota</taxon>
        <taxon>Bacilli</taxon>
        <taxon>Bacillales</taxon>
        <taxon>Bacillaceae</taxon>
        <taxon>Heyndrickxia</taxon>
    </lineage>
</organism>
<evidence type="ECO:0000256" key="5">
    <source>
        <dbReference type="ARBA" id="ARBA00022801"/>
    </source>
</evidence>
<feature type="binding site" evidence="6">
    <location>
        <position position="38"/>
    </location>
    <ligand>
        <name>Mg(2+)</name>
        <dbReference type="ChEBI" id="CHEBI:18420"/>
    </ligand>
</feature>
<keyword evidence="6" id="KW-0460">Magnesium</keyword>
<dbReference type="CDD" id="cd06559">
    <property type="entry name" value="Endonuclease_V"/>
    <property type="match status" value="1"/>
</dbReference>
<dbReference type="KEGG" id="hspo:JGZ69_05645"/>
<dbReference type="RefSeq" id="WP_107958488.1">
    <property type="nucleotide sequence ID" value="NZ_CP066701.1"/>
</dbReference>
<feature type="binding site" evidence="6">
    <location>
        <position position="108"/>
    </location>
    <ligand>
        <name>Mg(2+)</name>
        <dbReference type="ChEBI" id="CHEBI:18420"/>
    </ligand>
</feature>
<evidence type="ECO:0000256" key="3">
    <source>
        <dbReference type="ARBA" id="ARBA00022722"/>
    </source>
</evidence>
<keyword evidence="6" id="KW-0234">DNA repair</keyword>
<comment type="subcellular location">
    <subcellularLocation>
        <location evidence="1 6">Cytoplasm</location>
    </subcellularLocation>
</comment>
<keyword evidence="5 6" id="KW-0378">Hydrolase</keyword>
<comment type="cofactor">
    <cofactor evidence="6">
        <name>Mg(2+)</name>
        <dbReference type="ChEBI" id="CHEBI:18420"/>
    </cofactor>
</comment>
<gene>
    <name evidence="6" type="primary">nfi</name>
    <name evidence="7" type="ORF">JGZ69_05645</name>
</gene>
<comment type="similarity">
    <text evidence="6">Belongs to the endonuclease V family.</text>
</comment>
<reference evidence="7 8" key="1">
    <citation type="submission" date="2020-12" db="EMBL/GenBank/DDBJ databases">
        <title>Taxonomic evaluation of the Bacillus sporothermodurans group of bacteria based on whole genome sequences.</title>
        <authorList>
            <person name="Fiedler G."/>
            <person name="Herbstmann A.-D."/>
            <person name="Doll E."/>
            <person name="Wenning M."/>
            <person name="Brinks E."/>
            <person name="Kabisch J."/>
            <person name="Breitenwieser F."/>
            <person name="Lappann M."/>
            <person name="Boehnlein C."/>
            <person name="Franz C."/>
        </authorList>
    </citation>
    <scope>NUCLEOTIDE SEQUENCE [LARGE SCALE GENOMIC DNA]</scope>
    <source>
        <strain evidence="7 8">DSM 10599</strain>
    </source>
</reference>
<keyword evidence="4 6" id="KW-0255">Endonuclease</keyword>
<dbReference type="EC" id="3.1.21.7" evidence="6"/>
<accession>A0AB37HCI2</accession>
<dbReference type="GO" id="GO:0005737">
    <property type="term" value="C:cytoplasm"/>
    <property type="evidence" value="ECO:0007669"/>
    <property type="project" value="UniProtKB-SubCell"/>
</dbReference>
<dbReference type="HAMAP" id="MF_00801">
    <property type="entry name" value="Endonuclease_5"/>
    <property type="match status" value="1"/>
</dbReference>
<sequence length="231" mass="26580">MNKDFEEKYISIQKQLLPQVSLQNTFSYEMIHLIAGVDIAYWSENDIDHGVCCIVAFDFLTKKVVEQVKYTGEIETPYIPGFLAFRELPLILETVKRLKSSPDIYMFDGNGYLHYRHMGIATHASFYLEKPTIGVAKNYLKIKDVDFIMPDNQVGAYNDIVIDNEVYGRVLRSRKDVKPIFVSCGNWIDLDTATALTMHFVEKNSRLPAPTRYADIATHEARKNLKIKKCK</sequence>
<evidence type="ECO:0000256" key="6">
    <source>
        <dbReference type="HAMAP-Rule" id="MF_00801"/>
    </source>
</evidence>
<evidence type="ECO:0000256" key="4">
    <source>
        <dbReference type="ARBA" id="ARBA00022759"/>
    </source>
</evidence>
<dbReference type="GO" id="GO:0016891">
    <property type="term" value="F:RNA endonuclease activity producing 5'-phosphomonoesters, hydrolytic mechanism"/>
    <property type="evidence" value="ECO:0007669"/>
    <property type="project" value="TreeGrafter"/>
</dbReference>
<keyword evidence="6" id="KW-0227">DNA damage</keyword>
<dbReference type="PANTHER" id="PTHR28511">
    <property type="entry name" value="ENDONUCLEASE V"/>
    <property type="match status" value="1"/>
</dbReference>
<dbReference type="EMBL" id="CP066701">
    <property type="protein sequence ID" value="QQX26348.1"/>
    <property type="molecule type" value="Genomic_DNA"/>
</dbReference>
<dbReference type="Proteomes" id="UP000595512">
    <property type="component" value="Chromosome"/>
</dbReference>
<dbReference type="GO" id="GO:0006281">
    <property type="term" value="P:DNA repair"/>
    <property type="evidence" value="ECO:0007669"/>
    <property type="project" value="UniProtKB-UniRule"/>
</dbReference>
<dbReference type="GO" id="GO:0003727">
    <property type="term" value="F:single-stranded RNA binding"/>
    <property type="evidence" value="ECO:0007669"/>
    <property type="project" value="TreeGrafter"/>
</dbReference>
<evidence type="ECO:0000313" key="7">
    <source>
        <dbReference type="EMBL" id="QQX26348.1"/>
    </source>
</evidence>
<keyword evidence="2 6" id="KW-0963">Cytoplasm</keyword>
<dbReference type="InterPro" id="IPR007581">
    <property type="entry name" value="Endonuclease-V"/>
</dbReference>
<dbReference type="GO" id="GO:0043737">
    <property type="term" value="F:deoxyribonuclease V activity"/>
    <property type="evidence" value="ECO:0007669"/>
    <property type="project" value="UniProtKB-UniRule"/>
</dbReference>
<dbReference type="Pfam" id="PF04493">
    <property type="entry name" value="Endonuclease_5"/>
    <property type="match status" value="1"/>
</dbReference>